<dbReference type="InterPro" id="IPR010071">
    <property type="entry name" value="AA_adenyl_dom"/>
</dbReference>
<dbReference type="GO" id="GO:0044550">
    <property type="term" value="P:secondary metabolite biosynthetic process"/>
    <property type="evidence" value="ECO:0007669"/>
    <property type="project" value="TreeGrafter"/>
</dbReference>
<gene>
    <name evidence="3" type="ORF">AWC31_18605</name>
</gene>
<accession>A0A1X2FEL3</accession>
<dbReference type="Pfam" id="PF13193">
    <property type="entry name" value="AMP-binding_C"/>
    <property type="match status" value="1"/>
</dbReference>
<dbReference type="Gene3D" id="3.30.300.30">
    <property type="match status" value="1"/>
</dbReference>
<dbReference type="InterPro" id="IPR042099">
    <property type="entry name" value="ANL_N_sf"/>
</dbReference>
<evidence type="ECO:0008006" key="5">
    <source>
        <dbReference type="Google" id="ProtNLM"/>
    </source>
</evidence>
<dbReference type="FunFam" id="3.40.50.980:FF:000001">
    <property type="entry name" value="Non-ribosomal peptide synthetase"/>
    <property type="match status" value="1"/>
</dbReference>
<dbReference type="AlphaFoldDB" id="A0A1X2FEL3"/>
<dbReference type="CDD" id="cd05930">
    <property type="entry name" value="A_NRPS"/>
    <property type="match status" value="1"/>
</dbReference>
<dbReference type="InterPro" id="IPR020459">
    <property type="entry name" value="AMP-binding"/>
</dbReference>
<comment type="caution">
    <text evidence="3">The sequence shown here is derived from an EMBL/GenBank/DDBJ whole genome shotgun (WGS) entry which is preliminary data.</text>
</comment>
<dbReference type="Pfam" id="PF00501">
    <property type="entry name" value="AMP-binding"/>
    <property type="match status" value="1"/>
</dbReference>
<dbReference type="InterPro" id="IPR045851">
    <property type="entry name" value="AMP-bd_C_sf"/>
</dbReference>
<feature type="domain" description="AMP-dependent synthetase/ligase" evidence="1">
    <location>
        <begin position="2"/>
        <end position="356"/>
    </location>
</feature>
<sequence>MFRAQTLRTPDVIAIIGRQTAYTYAELDRLTDAIAYRLQLGGVHPETVVGCWAHDSLTTVVQLLSVLKAGGAYLLLDPQLPVERVRYMIDDSDPMCILSDIPLPSSLTGERTTVLMSDLTQGLSRATTPVPAAGVAPDNLAYVAYTSGSTGRPKGVLITHSAVSNHATSMRKHLELRPGDRLPMMAPAAFDMATEEILPPLVSGCTLVDAPHRSPSMREFTEDILDDGYTVLNISSPLWHRWTTYLQQTGIAVPHTLRLVIVGSDKIYTAKFEEWMSLPGAENVWWVAAYGVTEATVTSLLYLTAARDDLRDEALMPIGTPLDNVTAYVVGDDGELVAPGEVGELFIGGAGLARGYCNLPGKTAERFGHNPFDPIPASRYYRTGDLVRRRIDGTFVWLGRYDSQIEINGLRIEPAEIEATIHDHPAVEEAVVVYKPPTVAGGQGSLVAFVEAKSDNGIDIDELRAYLTTRLHPPMRPDEIIVLDRIPLSMNGKVDRAALRLFQQVS</sequence>
<dbReference type="InterPro" id="IPR025110">
    <property type="entry name" value="AMP-bd_C"/>
</dbReference>
<evidence type="ECO:0000259" key="2">
    <source>
        <dbReference type="Pfam" id="PF13193"/>
    </source>
</evidence>
<dbReference type="PROSITE" id="PS00455">
    <property type="entry name" value="AMP_BINDING"/>
    <property type="match status" value="1"/>
</dbReference>
<dbReference type="InterPro" id="IPR000873">
    <property type="entry name" value="AMP-dep_synth/lig_dom"/>
</dbReference>
<dbReference type="Proteomes" id="UP000193964">
    <property type="component" value="Unassembled WGS sequence"/>
</dbReference>
<dbReference type="GO" id="GO:0043041">
    <property type="term" value="P:amino acid activation for nonribosomal peptide biosynthetic process"/>
    <property type="evidence" value="ECO:0007669"/>
    <property type="project" value="TreeGrafter"/>
</dbReference>
<organism evidence="3 4">
    <name type="scientific">Mycolicibacterium wolinskyi</name>
    <dbReference type="NCBI Taxonomy" id="59750"/>
    <lineage>
        <taxon>Bacteria</taxon>
        <taxon>Bacillati</taxon>
        <taxon>Actinomycetota</taxon>
        <taxon>Actinomycetes</taxon>
        <taxon>Mycobacteriales</taxon>
        <taxon>Mycobacteriaceae</taxon>
        <taxon>Mycolicibacterium</taxon>
    </lineage>
</organism>
<reference evidence="3 4" key="1">
    <citation type="submission" date="2016-01" db="EMBL/GenBank/DDBJ databases">
        <title>The new phylogeny of the genus Mycobacterium.</title>
        <authorList>
            <person name="Tarcisio F."/>
            <person name="Conor M."/>
            <person name="Antonella G."/>
            <person name="Elisabetta G."/>
            <person name="Giulia F.S."/>
            <person name="Sara T."/>
            <person name="Anna F."/>
            <person name="Clotilde B."/>
            <person name="Roberto B."/>
            <person name="Veronica D.S."/>
            <person name="Fabio R."/>
            <person name="Monica P."/>
            <person name="Olivier J."/>
            <person name="Enrico T."/>
            <person name="Nicola S."/>
        </authorList>
    </citation>
    <scope>NUCLEOTIDE SEQUENCE [LARGE SCALE GENOMIC DNA]</scope>
    <source>
        <strain evidence="3 4">ATCC 700010</strain>
    </source>
</reference>
<evidence type="ECO:0000313" key="3">
    <source>
        <dbReference type="EMBL" id="ORX16873.1"/>
    </source>
</evidence>
<dbReference type="InterPro" id="IPR020845">
    <property type="entry name" value="AMP-binding_CS"/>
</dbReference>
<dbReference type="NCBIfam" id="TIGR01733">
    <property type="entry name" value="AA-adenyl-dom"/>
    <property type="match status" value="1"/>
</dbReference>
<proteinExistence type="predicted"/>
<dbReference type="Gene3D" id="3.40.50.12780">
    <property type="entry name" value="N-terminal domain of ligase-like"/>
    <property type="match status" value="1"/>
</dbReference>
<dbReference type="PRINTS" id="PR00154">
    <property type="entry name" value="AMPBINDING"/>
</dbReference>
<dbReference type="SUPFAM" id="SSF56801">
    <property type="entry name" value="Acetyl-CoA synthetase-like"/>
    <property type="match status" value="1"/>
</dbReference>
<feature type="domain" description="AMP-binding enzyme C-terminal" evidence="2">
    <location>
        <begin position="416"/>
        <end position="493"/>
    </location>
</feature>
<name>A0A1X2FEL3_9MYCO</name>
<evidence type="ECO:0000313" key="4">
    <source>
        <dbReference type="Proteomes" id="UP000193964"/>
    </source>
</evidence>
<dbReference type="GO" id="GO:0031177">
    <property type="term" value="F:phosphopantetheine binding"/>
    <property type="evidence" value="ECO:0007669"/>
    <property type="project" value="TreeGrafter"/>
</dbReference>
<dbReference type="PANTHER" id="PTHR45527:SF1">
    <property type="entry name" value="FATTY ACID SYNTHASE"/>
    <property type="match status" value="1"/>
</dbReference>
<protein>
    <recommendedName>
        <fullName evidence="5">Amino acid adenylation domain-containing protein</fullName>
    </recommendedName>
</protein>
<evidence type="ECO:0000259" key="1">
    <source>
        <dbReference type="Pfam" id="PF00501"/>
    </source>
</evidence>
<dbReference type="GO" id="GO:0005737">
    <property type="term" value="C:cytoplasm"/>
    <property type="evidence" value="ECO:0007669"/>
    <property type="project" value="TreeGrafter"/>
</dbReference>
<dbReference type="EMBL" id="LQQA01000009">
    <property type="protein sequence ID" value="ORX16873.1"/>
    <property type="molecule type" value="Genomic_DNA"/>
</dbReference>
<dbReference type="PANTHER" id="PTHR45527">
    <property type="entry name" value="NONRIBOSOMAL PEPTIDE SYNTHETASE"/>
    <property type="match status" value="1"/>
</dbReference>